<dbReference type="EMBL" id="JBBPBM010000062">
    <property type="protein sequence ID" value="KAK8515900.1"/>
    <property type="molecule type" value="Genomic_DNA"/>
</dbReference>
<organism evidence="2 3">
    <name type="scientific">Hibiscus sabdariffa</name>
    <name type="common">roselle</name>
    <dbReference type="NCBI Taxonomy" id="183260"/>
    <lineage>
        <taxon>Eukaryota</taxon>
        <taxon>Viridiplantae</taxon>
        <taxon>Streptophyta</taxon>
        <taxon>Embryophyta</taxon>
        <taxon>Tracheophyta</taxon>
        <taxon>Spermatophyta</taxon>
        <taxon>Magnoliopsida</taxon>
        <taxon>eudicotyledons</taxon>
        <taxon>Gunneridae</taxon>
        <taxon>Pentapetalae</taxon>
        <taxon>rosids</taxon>
        <taxon>malvids</taxon>
        <taxon>Malvales</taxon>
        <taxon>Malvaceae</taxon>
        <taxon>Malvoideae</taxon>
        <taxon>Hibiscus</taxon>
    </lineage>
</organism>
<gene>
    <name evidence="2" type="ORF">V6N12_016206</name>
</gene>
<keyword evidence="3" id="KW-1185">Reference proteome</keyword>
<evidence type="ECO:0000313" key="3">
    <source>
        <dbReference type="Proteomes" id="UP001472677"/>
    </source>
</evidence>
<reference evidence="2 3" key="1">
    <citation type="journal article" date="2024" name="G3 (Bethesda)">
        <title>Genome assembly of Hibiscus sabdariffa L. provides insights into metabolisms of medicinal natural products.</title>
        <authorList>
            <person name="Kim T."/>
        </authorList>
    </citation>
    <scope>NUCLEOTIDE SEQUENCE [LARGE SCALE GENOMIC DNA]</scope>
    <source>
        <strain evidence="2">TK-2024</strain>
        <tissue evidence="2">Old leaves</tissue>
    </source>
</reference>
<dbReference type="Proteomes" id="UP001472677">
    <property type="component" value="Unassembled WGS sequence"/>
</dbReference>
<name>A0ABR2C917_9ROSI</name>
<sequence>MNAEDGRQKSGADVTKGPPESHVPSCVEGVEMEDFVVVLQRCLIGWCRSPISNSCLVEEIRLEKISGVHVMRLAGSRVLLIFDSVEVRQQVMHSGEDTLGPLSFERGRVLIETTVIDRIEEHVEFSVGGRVFPVRISESDTLLRGPPGCMTADNSSSSGESEIASNALKPVAREDQLVDVAVDCVGPIAEGSNIEVLAANGCKWKVRLLSDIISSLQTPEEKQ</sequence>
<proteinExistence type="predicted"/>
<feature type="compositionally biased region" description="Basic and acidic residues" evidence="1">
    <location>
        <begin position="1"/>
        <end position="10"/>
    </location>
</feature>
<comment type="caution">
    <text evidence="2">The sequence shown here is derived from an EMBL/GenBank/DDBJ whole genome shotgun (WGS) entry which is preliminary data.</text>
</comment>
<protein>
    <submittedName>
        <fullName evidence="2">Uncharacterized protein</fullName>
    </submittedName>
</protein>
<evidence type="ECO:0000313" key="2">
    <source>
        <dbReference type="EMBL" id="KAK8515900.1"/>
    </source>
</evidence>
<evidence type="ECO:0000256" key="1">
    <source>
        <dbReference type="SAM" id="MobiDB-lite"/>
    </source>
</evidence>
<accession>A0ABR2C917</accession>
<feature type="region of interest" description="Disordered" evidence="1">
    <location>
        <begin position="1"/>
        <end position="22"/>
    </location>
</feature>